<name>A0A6M3LCS8_9ZZZZ</name>
<dbReference type="AlphaFoldDB" id="A0A6M3LCS8"/>
<dbReference type="GO" id="GO:0003677">
    <property type="term" value="F:DNA binding"/>
    <property type="evidence" value="ECO:0007669"/>
    <property type="project" value="InterPro"/>
</dbReference>
<evidence type="ECO:0000256" key="1">
    <source>
        <dbReference type="ARBA" id="ARBA00006594"/>
    </source>
</evidence>
<dbReference type="PANTHER" id="PTHR13370">
    <property type="entry name" value="RNA METHYLASE-RELATED"/>
    <property type="match status" value="1"/>
</dbReference>
<dbReference type="InterPro" id="IPR029063">
    <property type="entry name" value="SAM-dependent_MTases_sf"/>
</dbReference>
<dbReference type="EMBL" id="MT142953">
    <property type="protein sequence ID" value="QJA90985.1"/>
    <property type="molecule type" value="Genomic_DNA"/>
</dbReference>
<dbReference type="InterPro" id="IPR001091">
    <property type="entry name" value="RM_Methyltransferase"/>
</dbReference>
<evidence type="ECO:0000256" key="3">
    <source>
        <dbReference type="ARBA" id="ARBA00022679"/>
    </source>
</evidence>
<gene>
    <name evidence="5" type="ORF">MM415B03501_0003</name>
</gene>
<evidence type="ECO:0000313" key="5">
    <source>
        <dbReference type="EMBL" id="QJA90985.1"/>
    </source>
</evidence>
<dbReference type="PANTHER" id="PTHR13370:SF3">
    <property type="entry name" value="TRNA (GUANINE(10)-N2)-METHYLTRANSFERASE HOMOLOG"/>
    <property type="match status" value="1"/>
</dbReference>
<sequence>MREFPDKSIDVCITDPPYGIGKEFANDDLDEDKLLDLWHDSLSMIYQVLKPNGSLLIEVPKNKNFYWQCFTGFTYEYCLILHTTNGIRKCKIGYNKFSICLWFSVNGAKVKKRYTDLISKPIKNEIENFRHPSPKNVEHYKTLIQMFSNPGDLILDPFCGSGTTCVAAKMLGRRWIGIDIEQKYCDIAEQRLAGVSEDLFIEVK</sequence>
<dbReference type="SUPFAM" id="SSF53335">
    <property type="entry name" value="S-adenosyl-L-methionine-dependent methyltransferases"/>
    <property type="match status" value="1"/>
</dbReference>
<dbReference type="GO" id="GO:0005737">
    <property type="term" value="C:cytoplasm"/>
    <property type="evidence" value="ECO:0007669"/>
    <property type="project" value="TreeGrafter"/>
</dbReference>
<accession>A0A6M3LCS8</accession>
<keyword evidence="3 5" id="KW-0808">Transferase</keyword>
<dbReference type="GO" id="GO:0008170">
    <property type="term" value="F:N-methyltransferase activity"/>
    <property type="evidence" value="ECO:0007669"/>
    <property type="project" value="InterPro"/>
</dbReference>
<evidence type="ECO:0000259" key="4">
    <source>
        <dbReference type="Pfam" id="PF01555"/>
    </source>
</evidence>
<organism evidence="5">
    <name type="scientific">viral metagenome</name>
    <dbReference type="NCBI Taxonomy" id="1070528"/>
    <lineage>
        <taxon>unclassified sequences</taxon>
        <taxon>metagenomes</taxon>
        <taxon>organismal metagenomes</taxon>
    </lineage>
</organism>
<evidence type="ECO:0000256" key="2">
    <source>
        <dbReference type="ARBA" id="ARBA00022603"/>
    </source>
</evidence>
<dbReference type="InterPro" id="IPR002941">
    <property type="entry name" value="DNA_methylase_N4/N6"/>
</dbReference>
<dbReference type="PROSITE" id="PS00092">
    <property type="entry name" value="N6_MTASE"/>
    <property type="match status" value="1"/>
</dbReference>
<protein>
    <submittedName>
        <fullName evidence="5">Putative methyltransferase</fullName>
    </submittedName>
</protein>
<dbReference type="PRINTS" id="PR00508">
    <property type="entry name" value="S21N4MTFRASE"/>
</dbReference>
<comment type="similarity">
    <text evidence="1">Belongs to the N(4)/N(6)-methyltransferase family.</text>
</comment>
<dbReference type="GO" id="GO:0032259">
    <property type="term" value="P:methylation"/>
    <property type="evidence" value="ECO:0007669"/>
    <property type="project" value="UniProtKB-KW"/>
</dbReference>
<dbReference type="InterPro" id="IPR002052">
    <property type="entry name" value="DNA_methylase_N6_adenine_CS"/>
</dbReference>
<dbReference type="Gene3D" id="3.40.50.150">
    <property type="entry name" value="Vaccinia Virus protein VP39"/>
    <property type="match status" value="1"/>
</dbReference>
<keyword evidence="2 5" id="KW-0489">Methyltransferase</keyword>
<dbReference type="Pfam" id="PF01555">
    <property type="entry name" value="N6_N4_Mtase"/>
    <property type="match status" value="1"/>
</dbReference>
<proteinExistence type="inferred from homology"/>
<reference evidence="5" key="1">
    <citation type="submission" date="2020-03" db="EMBL/GenBank/DDBJ databases">
        <title>The deep terrestrial virosphere.</title>
        <authorList>
            <person name="Holmfeldt K."/>
            <person name="Nilsson E."/>
            <person name="Simone D."/>
            <person name="Lopez-Fernandez M."/>
            <person name="Wu X."/>
            <person name="de Brujin I."/>
            <person name="Lundin D."/>
            <person name="Andersson A."/>
            <person name="Bertilsson S."/>
            <person name="Dopson M."/>
        </authorList>
    </citation>
    <scope>NUCLEOTIDE SEQUENCE</scope>
    <source>
        <strain evidence="5">MM415B03501</strain>
    </source>
</reference>
<feature type="domain" description="DNA methylase N-4/N-6" evidence="4">
    <location>
        <begin position="9"/>
        <end position="189"/>
    </location>
</feature>